<evidence type="ECO:0000313" key="4">
    <source>
        <dbReference type="Proteomes" id="UP000290289"/>
    </source>
</evidence>
<proteinExistence type="predicted"/>
<accession>A0A498J9N8</accession>
<sequence>MQVLCNLWLLELVDGIVEARLDWGMGCIVVAALVEAVVVANPQLFLVLCFFGTQLLVGLFFGLFGRSHFALCTCIGPLL</sequence>
<dbReference type="AlphaFoldDB" id="A0A498J9N8"/>
<comment type="caution">
    <text evidence="3">The sequence shown here is derived from an EMBL/GenBank/DDBJ whole genome shotgun (WGS) entry which is preliminary data.</text>
</comment>
<name>A0A498J9N8_MALDO</name>
<organism evidence="3 4">
    <name type="scientific">Malus domestica</name>
    <name type="common">Apple</name>
    <name type="synonym">Pyrus malus</name>
    <dbReference type="NCBI Taxonomy" id="3750"/>
    <lineage>
        <taxon>Eukaryota</taxon>
        <taxon>Viridiplantae</taxon>
        <taxon>Streptophyta</taxon>
        <taxon>Embryophyta</taxon>
        <taxon>Tracheophyta</taxon>
        <taxon>Spermatophyta</taxon>
        <taxon>Magnoliopsida</taxon>
        <taxon>eudicotyledons</taxon>
        <taxon>Gunneridae</taxon>
        <taxon>Pentapetalae</taxon>
        <taxon>rosids</taxon>
        <taxon>fabids</taxon>
        <taxon>Rosales</taxon>
        <taxon>Rosaceae</taxon>
        <taxon>Amygdaloideae</taxon>
        <taxon>Maleae</taxon>
        <taxon>Malus</taxon>
    </lineage>
</organism>
<keyword evidence="1" id="KW-1133">Transmembrane helix</keyword>
<feature type="transmembrane region" description="Helical" evidence="1">
    <location>
        <begin position="45"/>
        <end position="64"/>
    </location>
</feature>
<dbReference type="EMBL" id="RDQH01000335">
    <property type="protein sequence ID" value="RXH90523.1"/>
    <property type="molecule type" value="Genomic_DNA"/>
</dbReference>
<dbReference type="Proteomes" id="UP000290289">
    <property type="component" value="Chromosome 9"/>
</dbReference>
<feature type="signal peptide" evidence="2">
    <location>
        <begin position="1"/>
        <end position="15"/>
    </location>
</feature>
<feature type="chain" id="PRO_5019738792" evidence="2">
    <location>
        <begin position="16"/>
        <end position="79"/>
    </location>
</feature>
<keyword evidence="1" id="KW-0472">Membrane</keyword>
<reference evidence="3 4" key="1">
    <citation type="submission" date="2018-10" db="EMBL/GenBank/DDBJ databases">
        <title>A high-quality apple genome assembly.</title>
        <authorList>
            <person name="Hu J."/>
        </authorList>
    </citation>
    <scope>NUCLEOTIDE SEQUENCE [LARGE SCALE GENOMIC DNA]</scope>
    <source>
        <strain evidence="4">cv. HFTH1</strain>
        <tissue evidence="3">Young leaf</tissue>
    </source>
</reference>
<evidence type="ECO:0000256" key="1">
    <source>
        <dbReference type="SAM" id="Phobius"/>
    </source>
</evidence>
<keyword evidence="4" id="KW-1185">Reference proteome</keyword>
<evidence type="ECO:0000313" key="3">
    <source>
        <dbReference type="EMBL" id="RXH90523.1"/>
    </source>
</evidence>
<keyword evidence="1" id="KW-0812">Transmembrane</keyword>
<gene>
    <name evidence="3" type="ORF">DVH24_035287</name>
</gene>
<evidence type="ECO:0000256" key="2">
    <source>
        <dbReference type="SAM" id="SignalP"/>
    </source>
</evidence>
<protein>
    <submittedName>
        <fullName evidence="3">Uncharacterized protein</fullName>
    </submittedName>
</protein>
<keyword evidence="2" id="KW-0732">Signal</keyword>